<organism evidence="1 2">
    <name type="scientific">Eshraghiella crossota DSM 2876</name>
    <dbReference type="NCBI Taxonomy" id="511680"/>
    <lineage>
        <taxon>Bacteria</taxon>
        <taxon>Bacillati</taxon>
        <taxon>Bacillota</taxon>
        <taxon>Clostridia</taxon>
        <taxon>Lachnospirales</taxon>
        <taxon>Lachnospiraceae</taxon>
        <taxon>Eshraghiella</taxon>
    </lineage>
</organism>
<keyword evidence="2" id="KW-1185">Reference proteome</keyword>
<dbReference type="RefSeq" id="WP_005602163.1">
    <property type="nucleotide sequence ID" value="NZ_GG663522.1"/>
</dbReference>
<dbReference type="Proteomes" id="UP000006238">
    <property type="component" value="Unassembled WGS sequence"/>
</dbReference>
<dbReference type="AlphaFoldDB" id="D4RYP0"/>
<dbReference type="Pfam" id="PF07751">
    <property type="entry name" value="Abi_2"/>
    <property type="match status" value="1"/>
</dbReference>
<dbReference type="EMBL" id="ABWN01000023">
    <property type="protein sequence ID" value="EFF68864.1"/>
    <property type="molecule type" value="Genomic_DNA"/>
</dbReference>
<dbReference type="InterPro" id="IPR017034">
    <property type="entry name" value="Abi_system_AbiD/AbiF"/>
</dbReference>
<protein>
    <submittedName>
        <fullName evidence="1">Abi-like protein</fullName>
    </submittedName>
</protein>
<reference evidence="1 2" key="1">
    <citation type="submission" date="2010-02" db="EMBL/GenBank/DDBJ databases">
        <authorList>
            <person name="Weinstock G."/>
            <person name="Sodergren E."/>
            <person name="Clifton S."/>
            <person name="Fulton L."/>
            <person name="Fulton B."/>
            <person name="Courtney L."/>
            <person name="Fronick C."/>
            <person name="Harrison M."/>
            <person name="Strong C."/>
            <person name="Farmer C."/>
            <person name="Delahaunty K."/>
            <person name="Markovic C."/>
            <person name="Hall O."/>
            <person name="Minx P."/>
            <person name="Tomlinson C."/>
            <person name="Mitreva M."/>
            <person name="Nelson J."/>
            <person name="Hou S."/>
            <person name="Wollam A."/>
            <person name="Pepin K.H."/>
            <person name="Johnson M."/>
            <person name="Bhonagiri V."/>
            <person name="Zhang X."/>
            <person name="Suruliraj S."/>
            <person name="Warren W."/>
            <person name="Chinwalla A."/>
            <person name="Mardis E.R."/>
            <person name="Wilson R.K."/>
        </authorList>
    </citation>
    <scope>NUCLEOTIDE SEQUENCE [LARGE SCALE GENOMIC DNA]</scope>
    <source>
        <strain evidence="1 2">DSM 2876</strain>
    </source>
</reference>
<name>D4RYP0_9FIRM</name>
<evidence type="ECO:0000313" key="1">
    <source>
        <dbReference type="EMBL" id="EFF68864.1"/>
    </source>
</evidence>
<proteinExistence type="predicted"/>
<dbReference type="GeneID" id="98918825"/>
<comment type="caution">
    <text evidence="1">The sequence shown here is derived from an EMBL/GenBank/DDBJ whole genome shotgun (WGS) entry which is preliminary data.</text>
</comment>
<dbReference type="HOGENOM" id="CLU_044962_0_2_9"/>
<evidence type="ECO:0000313" key="2">
    <source>
        <dbReference type="Proteomes" id="UP000006238"/>
    </source>
</evidence>
<dbReference type="eggNOG" id="COG4823">
    <property type="taxonomic scope" value="Bacteria"/>
</dbReference>
<accession>D4RYP0</accession>
<dbReference type="InterPro" id="IPR011664">
    <property type="entry name" value="Abi_system_AbiD/AbiF-like"/>
</dbReference>
<gene>
    <name evidence="1" type="ORF">BUTYVIB_00948</name>
</gene>
<dbReference type="PIRSF" id="PIRSF034934">
    <property type="entry name" value="AbiF_AbiD"/>
    <property type="match status" value="1"/>
</dbReference>
<sequence>MKPFLTYEQQLHKLTDEKQLIINNREFAEEKLRDIGYFALIGGYKEPFRDAMTRVYLENTTFEDIYALYDFDNRLRELIFRYICQIEKKIRNIISYSFCEVYGEMQTHYLDTASYNYVRSNQRGIDKLIRMLDGLALTNTDYDYIVHQRNVYQNVPLWVLINAMTFGQISKMYSFLTSRIQSKISKNFKKVNERELEQYLKVLVLYRNVCAHNERLFSHKVYSEIPNTVLHSKLHISQTGNQYNQGKKDLFGVVIAFRYLLSADSFLLFKRELVLLIDKYVRSSSRITEKNLLKQMGFPENWKSITRYRI</sequence>